<proteinExistence type="predicted"/>
<name>A0A7C9F164_OPUST</name>
<organism evidence="1">
    <name type="scientific">Opuntia streptacantha</name>
    <name type="common">Prickly pear cactus</name>
    <name type="synonym">Opuntia cardona</name>
    <dbReference type="NCBI Taxonomy" id="393608"/>
    <lineage>
        <taxon>Eukaryota</taxon>
        <taxon>Viridiplantae</taxon>
        <taxon>Streptophyta</taxon>
        <taxon>Embryophyta</taxon>
        <taxon>Tracheophyta</taxon>
        <taxon>Spermatophyta</taxon>
        <taxon>Magnoliopsida</taxon>
        <taxon>eudicotyledons</taxon>
        <taxon>Gunneridae</taxon>
        <taxon>Pentapetalae</taxon>
        <taxon>Caryophyllales</taxon>
        <taxon>Cactineae</taxon>
        <taxon>Cactaceae</taxon>
        <taxon>Opuntioideae</taxon>
        <taxon>Opuntia</taxon>
    </lineage>
</organism>
<sequence length="104" mass="11701">MLIMTNKTAEDIRKGVILPFLSHSGQSRAYINQVHLKLVETQNRLLVSLVQVVVTHRVALIESFSSCSVRIQMTYPVFCGRRFLIGYLKVLRTLKATLGLAVLS</sequence>
<accession>A0A7C9F164</accession>
<evidence type="ECO:0000313" key="1">
    <source>
        <dbReference type="EMBL" id="MBA4674428.1"/>
    </source>
</evidence>
<reference evidence="1" key="1">
    <citation type="journal article" date="2013" name="J. Plant Res.">
        <title>Effect of fungi and light on seed germination of three Opuntia species from semiarid lands of central Mexico.</title>
        <authorList>
            <person name="Delgado-Sanchez P."/>
            <person name="Jimenez-Bremont J.F."/>
            <person name="Guerrero-Gonzalez Mde L."/>
            <person name="Flores J."/>
        </authorList>
    </citation>
    <scope>NUCLEOTIDE SEQUENCE</scope>
    <source>
        <tissue evidence="1">Cladode</tissue>
    </source>
</reference>
<dbReference type="EMBL" id="GISG01262530">
    <property type="protein sequence ID" value="MBA4674428.1"/>
    <property type="molecule type" value="Transcribed_RNA"/>
</dbReference>
<reference evidence="1" key="2">
    <citation type="submission" date="2020-07" db="EMBL/GenBank/DDBJ databases">
        <authorList>
            <person name="Vera ALvarez R."/>
            <person name="Arias-Moreno D.M."/>
            <person name="Jimenez-Jacinto V."/>
            <person name="Jimenez-Bremont J.F."/>
            <person name="Swaminathan K."/>
            <person name="Moose S.P."/>
            <person name="Guerrero-Gonzalez M.L."/>
            <person name="Marino-Ramirez L."/>
            <person name="Landsman D."/>
            <person name="Rodriguez-Kessler M."/>
            <person name="Delgado-Sanchez P."/>
        </authorList>
    </citation>
    <scope>NUCLEOTIDE SEQUENCE</scope>
    <source>
        <tissue evidence="1">Cladode</tissue>
    </source>
</reference>
<protein>
    <submittedName>
        <fullName evidence="1">Uncharacterized protein</fullName>
    </submittedName>
</protein>
<dbReference type="AlphaFoldDB" id="A0A7C9F164"/>